<feature type="region of interest" description="Disordered" evidence="1">
    <location>
        <begin position="1"/>
        <end position="26"/>
    </location>
</feature>
<dbReference type="InterPro" id="IPR007769">
    <property type="entry name" value="Poxvirus_A19"/>
</dbReference>
<dbReference type="EMBL" id="MN931743">
    <property type="protein sequence ID" value="QHW17047.1"/>
    <property type="molecule type" value="Genomic_DNA"/>
</dbReference>
<dbReference type="EMBL" id="MN931748">
    <property type="protein sequence ID" value="QHW17930.1"/>
    <property type="molecule type" value="Genomic_DNA"/>
</dbReference>
<proteinExistence type="predicted"/>
<evidence type="ECO:0000313" key="7">
    <source>
        <dbReference type="EMBL" id="QHW18109.1"/>
    </source>
</evidence>
<evidence type="ECO:0000256" key="1">
    <source>
        <dbReference type="SAM" id="MobiDB-lite"/>
    </source>
</evidence>
<reference evidence="2" key="1">
    <citation type="submission" date="2018-07" db="EMBL/GenBank/DDBJ databases">
        <title>Illumina sequencing of clinical samples for virus detection in a public health laboratory: a feasibility study.</title>
        <authorList>
            <person name="Huang B."/>
            <person name="Jennison A."/>
            <person name="Whiley D."/>
            <person name="McMahon J."/>
            <person name="Hewitson G."/>
            <person name="Graham R."/>
            <person name="De Jong A."/>
            <person name="Warrilow D."/>
        </authorList>
    </citation>
    <scope>NUCLEOTIDE SEQUENCE [LARGE SCALE GENOMIC DNA]</scope>
    <source>
        <strain evidence="2">Sercmolcont1</strain>
    </source>
</reference>
<evidence type="ECO:0000313" key="5">
    <source>
        <dbReference type="EMBL" id="QHW17229.1"/>
    </source>
</evidence>
<dbReference type="Proteomes" id="UP000610093">
    <property type="component" value="Segment"/>
</dbReference>
<dbReference type="Proteomes" id="UP000613226">
    <property type="component" value="Segment"/>
</dbReference>
<dbReference type="EMBL" id="MH646551">
    <property type="protein sequence ID" value="AZT86344.1"/>
    <property type="molecule type" value="Genomic_DNA"/>
</dbReference>
<dbReference type="Pfam" id="PF05077">
    <property type="entry name" value="DUF678"/>
    <property type="match status" value="1"/>
</dbReference>
<evidence type="ECO:0000313" key="4">
    <source>
        <dbReference type="EMBL" id="QHW17047.1"/>
    </source>
</evidence>
<organism evidence="2">
    <name type="scientific">Molluscum contagiosum virus</name>
    <dbReference type="NCBI Taxonomy" id="10279"/>
    <lineage>
        <taxon>Viruses</taxon>
        <taxon>Varidnaviria</taxon>
        <taxon>Bamfordvirae</taxon>
        <taxon>Nucleocytoviricota</taxon>
        <taxon>Pokkesviricetes</taxon>
        <taxon>Chitovirales</taxon>
        <taxon>Poxviridae</taxon>
        <taxon>Chordopoxvirinae</taxon>
        <taxon>Molluscipoxvirus</taxon>
        <taxon>Molluscipoxvirus molluscum</taxon>
    </lineage>
</organism>
<dbReference type="Proteomes" id="UP000602142">
    <property type="component" value="Segment"/>
</dbReference>
<name>A0A3T0D0B4_9POXV</name>
<dbReference type="Proteomes" id="UP000619037">
    <property type="component" value="Segment"/>
</dbReference>
<reference evidence="3" key="2">
    <citation type="submission" date="2020-01" db="EMBL/GenBank/DDBJ databases">
        <title>Global genomic diversity of Molluscum contagiosum virus.</title>
        <authorList>
            <person name="Zorec T.M."/>
            <person name="Skubic L."/>
            <person name="Hosnjak L."/>
            <person name="Trcko K."/>
            <person name="Poljak M."/>
        </authorList>
    </citation>
    <scope>NUCLEOTIDE SEQUENCE</scope>
    <source>
        <strain evidence="3">MCV1_P02S01A</strain>
        <strain evidence="4">MCV1_P02S01B</strain>
        <strain evidence="5">MCV1_P02S02A</strain>
        <strain evidence="6">MCV1_P05S01A</strain>
        <strain evidence="7">MCV1_P05S02A</strain>
    </source>
</reference>
<evidence type="ECO:0000313" key="2">
    <source>
        <dbReference type="EMBL" id="AZT86344.1"/>
    </source>
</evidence>
<gene>
    <name evidence="2" type="primary">MC124L</name>
    <name evidence="2" type="ORF">MOCVgp124</name>
</gene>
<dbReference type="EMBL" id="MN931742">
    <property type="protein sequence ID" value="QHW16865.1"/>
    <property type="molecule type" value="Genomic_DNA"/>
</dbReference>
<sequence length="78" mass="8429">MDVSGAKQRRRKRKPRTTVEEPPADSCTTCSVCQSRLAFFSDVSKLQASPLRMATPGPDTLHCAACGSALCPLSEFAR</sequence>
<dbReference type="EMBL" id="MN931749">
    <property type="protein sequence ID" value="QHW18109.1"/>
    <property type="molecule type" value="Genomic_DNA"/>
</dbReference>
<feature type="compositionally biased region" description="Basic residues" evidence="1">
    <location>
        <begin position="7"/>
        <end position="16"/>
    </location>
</feature>
<protein>
    <submittedName>
        <fullName evidence="2">MC124L</fullName>
    </submittedName>
</protein>
<evidence type="ECO:0000313" key="6">
    <source>
        <dbReference type="EMBL" id="QHW17930.1"/>
    </source>
</evidence>
<dbReference type="Proteomes" id="UP000317426">
    <property type="component" value="Segment"/>
</dbReference>
<dbReference type="EMBL" id="MN931744">
    <property type="protein sequence ID" value="QHW17229.1"/>
    <property type="molecule type" value="Genomic_DNA"/>
</dbReference>
<dbReference type="Proteomes" id="UP000630645">
    <property type="component" value="Segment"/>
</dbReference>
<accession>A0A3T0D0B4</accession>
<evidence type="ECO:0000313" key="3">
    <source>
        <dbReference type="EMBL" id="QHW16865.1"/>
    </source>
</evidence>